<evidence type="ECO:0000256" key="1">
    <source>
        <dbReference type="SAM" id="MobiDB-lite"/>
    </source>
</evidence>
<dbReference type="AlphaFoldDB" id="A0A1B2EWD6"/>
<dbReference type="EMBL" id="CP016619">
    <property type="protein sequence ID" value="ANY84267.1"/>
    <property type="molecule type" value="Genomic_DNA"/>
</dbReference>
<dbReference type="RefSeq" id="WP_099515181.1">
    <property type="nucleotide sequence ID" value="NZ_CP016619.1"/>
</dbReference>
<reference evidence="2" key="1">
    <citation type="submission" date="2016-07" db="EMBL/GenBank/DDBJ databases">
        <title>Microvirga ossetica sp. nov. a new species of rhizobia isolated from root nodules of the legume species Vicia alpestris Steven originated from North Ossetia region in the Caucasus.</title>
        <authorList>
            <person name="Safronova V.I."/>
            <person name="Kuznetsova I.G."/>
            <person name="Sazanova A.L."/>
            <person name="Belimov A."/>
            <person name="Andronov E."/>
            <person name="Osledkin Y.S."/>
            <person name="Onishchuk O.P."/>
            <person name="Kurchak O.N."/>
            <person name="Shaposhnikov A.I."/>
            <person name="Willems A."/>
            <person name="Tikhonovich I.A."/>
        </authorList>
    </citation>
    <scope>NUCLEOTIDE SEQUENCE [LARGE SCALE GENOMIC DNA]</scope>
    <source>
        <strain evidence="2">V5/3M</strain>
        <plasmid evidence="2">unnamed2</plasmid>
    </source>
</reference>
<proteinExistence type="predicted"/>
<dbReference type="KEGG" id="moc:BB934_39270"/>
<protein>
    <submittedName>
        <fullName evidence="2">Uncharacterized protein</fullName>
    </submittedName>
</protein>
<dbReference type="OrthoDB" id="8115404at2"/>
<feature type="region of interest" description="Disordered" evidence="1">
    <location>
        <begin position="73"/>
        <end position="96"/>
    </location>
</feature>
<sequence length="96" mass="10251">MHAVIRTYSGEGAKELFDLLETRKSDVESLIRSVKGFVGYSLIRTGDGGVSVTVCQDKAGTDESVQRAKDWIGQNGSNIGASPPKVSEGPVILQLK</sequence>
<name>A0A1B2EWD6_9HYPH</name>
<gene>
    <name evidence="2" type="ORF">BB934_39270</name>
</gene>
<accession>A0A1B2EWD6</accession>
<evidence type="ECO:0000313" key="2">
    <source>
        <dbReference type="EMBL" id="ANY84267.1"/>
    </source>
</evidence>
<geneLocation type="plasmid" evidence="2">
    <name>unnamed2</name>
</geneLocation>
<keyword evidence="2" id="KW-0614">Plasmid</keyword>
<organism evidence="2">
    <name type="scientific">Microvirga ossetica</name>
    <dbReference type="NCBI Taxonomy" id="1882682"/>
    <lineage>
        <taxon>Bacteria</taxon>
        <taxon>Pseudomonadati</taxon>
        <taxon>Pseudomonadota</taxon>
        <taxon>Alphaproteobacteria</taxon>
        <taxon>Hyphomicrobiales</taxon>
        <taxon>Methylobacteriaceae</taxon>
        <taxon>Microvirga</taxon>
    </lineage>
</organism>